<evidence type="ECO:0000313" key="1">
    <source>
        <dbReference type="EMBL" id="KAA0890425.1"/>
    </source>
</evidence>
<proteinExistence type="predicted"/>
<gene>
    <name evidence="1" type="ORF">ET418_12230</name>
</gene>
<organism evidence="1 2">
    <name type="scientific">Oryzomonas rubra</name>
    <dbReference type="NCBI Taxonomy" id="2509454"/>
    <lineage>
        <taxon>Bacteria</taxon>
        <taxon>Pseudomonadati</taxon>
        <taxon>Thermodesulfobacteriota</taxon>
        <taxon>Desulfuromonadia</taxon>
        <taxon>Geobacterales</taxon>
        <taxon>Geobacteraceae</taxon>
        <taxon>Oryzomonas</taxon>
    </lineage>
</organism>
<sequence>MSNEQERLPVYAKFPFYSIAQMYAISIEEPVAILLGQDNLYWVVDQVCASDYLNDGCSLLSAAD</sequence>
<keyword evidence="2" id="KW-1185">Reference proteome</keyword>
<evidence type="ECO:0000313" key="2">
    <source>
        <dbReference type="Proteomes" id="UP000324298"/>
    </source>
</evidence>
<reference evidence="1 2" key="1">
    <citation type="submission" date="2019-04" db="EMBL/GenBank/DDBJ databases">
        <title>Geobacter ruber sp. nov., ferric-reducing bacteria isolated from paddy soil.</title>
        <authorList>
            <person name="Xu Z."/>
            <person name="Masuda Y."/>
            <person name="Itoh H."/>
            <person name="Senoo K."/>
        </authorList>
    </citation>
    <scope>NUCLEOTIDE SEQUENCE [LARGE SCALE GENOMIC DNA]</scope>
    <source>
        <strain evidence="1 2">Red88</strain>
    </source>
</reference>
<dbReference type="EMBL" id="SRSD01000007">
    <property type="protein sequence ID" value="KAA0890425.1"/>
    <property type="molecule type" value="Genomic_DNA"/>
</dbReference>
<dbReference type="Proteomes" id="UP000324298">
    <property type="component" value="Unassembled WGS sequence"/>
</dbReference>
<protein>
    <submittedName>
        <fullName evidence="1">Uncharacterized protein</fullName>
    </submittedName>
</protein>
<comment type="caution">
    <text evidence="1">The sequence shown here is derived from an EMBL/GenBank/DDBJ whole genome shotgun (WGS) entry which is preliminary data.</text>
</comment>
<name>A0A5A9XDA2_9BACT</name>
<dbReference type="OrthoDB" id="5397881at2"/>
<accession>A0A5A9XDA2</accession>
<dbReference type="AlphaFoldDB" id="A0A5A9XDA2"/>